<evidence type="ECO:0000313" key="1">
    <source>
        <dbReference type="EMBL" id="SHG84902.1"/>
    </source>
</evidence>
<evidence type="ECO:0000313" key="2">
    <source>
        <dbReference type="Proteomes" id="UP000184520"/>
    </source>
</evidence>
<dbReference type="EMBL" id="FQWD01000005">
    <property type="protein sequence ID" value="SHG84902.1"/>
    <property type="molecule type" value="Genomic_DNA"/>
</dbReference>
<sequence>MPCFKVTQVESLQSTIEEKMAYVALQSHQMLILAGASCEQIHSLARVPRLPLSERLCEKLLPLSHKRRIDEAEQQLEALIMLEPGGPILLDRIQVLFEPTLQLDVLRCLKAISKYRMLIVNWPGDYDGNNLFFSMPGKADYVNYSESDLNSVPVLWLAGNGEPK</sequence>
<accession>A0A1M5N648</accession>
<proteinExistence type="predicted"/>
<dbReference type="STRING" id="634436.SAMN05216361_3087"/>
<dbReference type="OrthoDB" id="7503064at2"/>
<dbReference type="RefSeq" id="WP_073324037.1">
    <property type="nucleotide sequence ID" value="NZ_FQWD01000005.1"/>
</dbReference>
<dbReference type="Proteomes" id="UP000184520">
    <property type="component" value="Unassembled WGS sequence"/>
</dbReference>
<dbReference type="AlphaFoldDB" id="A0A1M5N648"/>
<keyword evidence="2" id="KW-1185">Reference proteome</keyword>
<reference evidence="2" key="1">
    <citation type="submission" date="2016-11" db="EMBL/GenBank/DDBJ databases">
        <authorList>
            <person name="Varghese N."/>
            <person name="Submissions S."/>
        </authorList>
    </citation>
    <scope>NUCLEOTIDE SEQUENCE [LARGE SCALE GENOMIC DNA]</scope>
    <source>
        <strain evidence="2">CGMCC 1.8995</strain>
    </source>
</reference>
<dbReference type="NCBIfam" id="NF033453">
    <property type="entry name" value="BREX_3_BrxF"/>
    <property type="match status" value="1"/>
</dbReference>
<organism evidence="1 2">
    <name type="scientific">Marisediminitalea aggregata</name>
    <dbReference type="NCBI Taxonomy" id="634436"/>
    <lineage>
        <taxon>Bacteria</taxon>
        <taxon>Pseudomonadati</taxon>
        <taxon>Pseudomonadota</taxon>
        <taxon>Gammaproteobacteria</taxon>
        <taxon>Alteromonadales</taxon>
        <taxon>Alteromonadaceae</taxon>
        <taxon>Marisediminitalea</taxon>
    </lineage>
</organism>
<dbReference type="InterPro" id="IPR048067">
    <property type="entry name" value="BREX_3_BrxF"/>
</dbReference>
<evidence type="ECO:0008006" key="3">
    <source>
        <dbReference type="Google" id="ProtNLM"/>
    </source>
</evidence>
<name>A0A1M5N648_9ALTE</name>
<gene>
    <name evidence="1" type="ORF">SAMN05216361_3087</name>
</gene>
<protein>
    <recommendedName>
        <fullName evidence="3">BREX-3 system P-loop-containing protein BrxF</fullName>
    </recommendedName>
</protein>